<dbReference type="InterPro" id="IPR001296">
    <property type="entry name" value="Glyco_trans_1"/>
</dbReference>
<dbReference type="GO" id="GO:0009011">
    <property type="term" value="F:alpha-1,4-glucan glucosyltransferase (ADP-glucose donor) activity"/>
    <property type="evidence" value="ECO:0007669"/>
    <property type="project" value="UniProtKB-UniRule"/>
</dbReference>
<name>A0A968GDT8_9SPIO</name>
<dbReference type="CDD" id="cd03791">
    <property type="entry name" value="GT5_Glycogen_synthase_DULL1-like"/>
    <property type="match status" value="1"/>
</dbReference>
<evidence type="ECO:0000256" key="7">
    <source>
        <dbReference type="ARBA" id="ARBA00023056"/>
    </source>
</evidence>
<reference evidence="11" key="1">
    <citation type="submission" date="2020-03" db="EMBL/GenBank/DDBJ databases">
        <title>Spirochaetal bacteria isolated from arthropods constitute a novel genus Entomospira genus novum within the order Spirochaetales.</title>
        <authorList>
            <person name="Grana-Miraglia L."/>
            <person name="Sikutova S."/>
            <person name="Fingerle V."/>
            <person name="Sing A."/>
            <person name="Castillo-Ramirez S."/>
            <person name="Margos G."/>
            <person name="Rudolf I."/>
        </authorList>
    </citation>
    <scope>NUCLEOTIDE SEQUENCE</scope>
    <source>
        <strain evidence="11">BR149</strain>
    </source>
</reference>
<feature type="domain" description="Starch synthase catalytic" evidence="10">
    <location>
        <begin position="3"/>
        <end position="242"/>
    </location>
</feature>
<sequence length="493" mass="56120">MKKILFVSSELVPFAKSGGLGDMVSSLAIALAKLGHDVRVVIPRYYHISRDDLQRHPAPLGVPLGWSQEWCAIYEGHLPRSSVPVYFLDHEGYFGRSGIYGATPSSSFDDNFARFSLLSRGAFQLCKALQWFPDVMHAHDWPTALVPVYLNTWEREGDFAPTASVFTIHNLGYQGWFPKADLFYAQIGWHDFLMQGLEALDSINLMKAGITASNLITTVSPTYAQEIQSDAYGEGQDWLLRQRHEQIWGILNGIDEEVWNPQTDRFLAPHHYSAEDLSNKAILKQRLQERMGLPQEKEHPILAMVSRLVSQKGAELLLGDWGVLQRLMHYHPKVQVVIIGTGEAGLEDGLRAFAQRYPEQISVHITFDEPLSHLVEAGADFFLMPSRYEPCGLNQMYSLRYGTLPIVRRTGGLADTVEAYRVEDGAGTGWLFNDYNVDGFWWAVNYAVETYYQRPEHIQQMRKRAMAQDFSWKKSAELYDRAYDQAISYRRGN</sequence>
<evidence type="ECO:0000256" key="5">
    <source>
        <dbReference type="ARBA" id="ARBA00022676"/>
    </source>
</evidence>
<evidence type="ECO:0000259" key="9">
    <source>
        <dbReference type="Pfam" id="PF00534"/>
    </source>
</evidence>
<dbReference type="GO" id="GO:0005978">
    <property type="term" value="P:glycogen biosynthetic process"/>
    <property type="evidence" value="ECO:0007669"/>
    <property type="project" value="UniProtKB-UniRule"/>
</dbReference>
<dbReference type="Gene3D" id="3.40.50.2000">
    <property type="entry name" value="Glycogen Phosphorylase B"/>
    <property type="match status" value="2"/>
</dbReference>
<evidence type="ECO:0000256" key="4">
    <source>
        <dbReference type="ARBA" id="ARBA00010281"/>
    </source>
</evidence>
<evidence type="ECO:0000256" key="2">
    <source>
        <dbReference type="ARBA" id="ARBA00002764"/>
    </source>
</evidence>
<comment type="similarity">
    <text evidence="4 8">Belongs to the glycosyltransferase 1 family. Bacterial/plant glycogen synthase subfamily.</text>
</comment>
<comment type="caution">
    <text evidence="11">The sequence shown here is derived from an EMBL/GenBank/DDBJ whole genome shotgun (WGS) entry which is preliminary data.</text>
</comment>
<dbReference type="EC" id="2.4.1.21" evidence="8"/>
<dbReference type="InterPro" id="IPR011835">
    <property type="entry name" value="GS/SS"/>
</dbReference>
<feature type="binding site" evidence="8">
    <location>
        <position position="16"/>
    </location>
    <ligand>
        <name>ADP-alpha-D-glucose</name>
        <dbReference type="ChEBI" id="CHEBI:57498"/>
    </ligand>
</feature>
<dbReference type="EMBL" id="JAATLM010000001">
    <property type="protein sequence ID" value="NIZ68703.1"/>
    <property type="molecule type" value="Genomic_DNA"/>
</dbReference>
<evidence type="ECO:0000256" key="3">
    <source>
        <dbReference type="ARBA" id="ARBA00004964"/>
    </source>
</evidence>
<keyword evidence="12" id="KW-1185">Reference proteome</keyword>
<dbReference type="Pfam" id="PF00534">
    <property type="entry name" value="Glycos_transf_1"/>
    <property type="match status" value="1"/>
</dbReference>
<keyword evidence="5 8" id="KW-0328">Glycosyltransferase</keyword>
<accession>A0A968GDT8</accession>
<dbReference type="RefSeq" id="WP_167694805.1">
    <property type="nucleotide sequence ID" value="NZ_CP118181.1"/>
</dbReference>
<dbReference type="AlphaFoldDB" id="A0A968GDT8"/>
<evidence type="ECO:0000313" key="12">
    <source>
        <dbReference type="Proteomes" id="UP000778951"/>
    </source>
</evidence>
<dbReference type="Proteomes" id="UP000778951">
    <property type="component" value="Unassembled WGS sequence"/>
</dbReference>
<dbReference type="NCBIfam" id="NF001899">
    <property type="entry name" value="PRK00654.1-2"/>
    <property type="match status" value="1"/>
</dbReference>
<comment type="function">
    <text evidence="2 8">Synthesizes alpha-1,4-glucan chains using ADP-glucose.</text>
</comment>
<keyword evidence="7 8" id="KW-0320">Glycogen biosynthesis</keyword>
<dbReference type="SUPFAM" id="SSF53756">
    <property type="entry name" value="UDP-Glycosyltransferase/glycogen phosphorylase"/>
    <property type="match status" value="1"/>
</dbReference>
<organism evidence="11 12">
    <name type="scientific">Entomospira culicis</name>
    <dbReference type="NCBI Taxonomy" id="2719989"/>
    <lineage>
        <taxon>Bacteria</taxon>
        <taxon>Pseudomonadati</taxon>
        <taxon>Spirochaetota</taxon>
        <taxon>Spirochaetia</taxon>
        <taxon>Spirochaetales</taxon>
        <taxon>Spirochaetaceae</taxon>
        <taxon>Entomospira</taxon>
    </lineage>
</organism>
<protein>
    <recommendedName>
        <fullName evidence="8">Glycogen synthase</fullName>
        <ecNumber evidence="8">2.4.1.21</ecNumber>
    </recommendedName>
    <alternativeName>
        <fullName evidence="8">Starch [bacterial glycogen] synthase</fullName>
    </alternativeName>
</protein>
<proteinExistence type="inferred from homology"/>
<dbReference type="NCBIfam" id="TIGR02095">
    <property type="entry name" value="glgA"/>
    <property type="match status" value="1"/>
</dbReference>
<dbReference type="HAMAP" id="MF_00484">
    <property type="entry name" value="Glycogen_synth"/>
    <property type="match status" value="1"/>
</dbReference>
<dbReference type="PANTHER" id="PTHR45825">
    <property type="entry name" value="GRANULE-BOUND STARCH SYNTHASE 1, CHLOROPLASTIC/AMYLOPLASTIC"/>
    <property type="match status" value="1"/>
</dbReference>
<comment type="pathway">
    <text evidence="3 8">Glycan biosynthesis; glycogen biosynthesis.</text>
</comment>
<evidence type="ECO:0000256" key="6">
    <source>
        <dbReference type="ARBA" id="ARBA00022679"/>
    </source>
</evidence>
<feature type="domain" description="Glycosyl transferase family 1" evidence="9">
    <location>
        <begin position="293"/>
        <end position="461"/>
    </location>
</feature>
<keyword evidence="6 8" id="KW-0808">Transferase</keyword>
<dbReference type="Pfam" id="PF08323">
    <property type="entry name" value="Glyco_transf_5"/>
    <property type="match status" value="1"/>
</dbReference>
<evidence type="ECO:0000313" key="11">
    <source>
        <dbReference type="EMBL" id="NIZ68703.1"/>
    </source>
</evidence>
<comment type="catalytic activity">
    <reaction evidence="1 8">
        <text>[(1-&gt;4)-alpha-D-glucosyl](n) + ADP-alpha-D-glucose = [(1-&gt;4)-alpha-D-glucosyl](n+1) + ADP + H(+)</text>
        <dbReference type="Rhea" id="RHEA:18189"/>
        <dbReference type="Rhea" id="RHEA-COMP:9584"/>
        <dbReference type="Rhea" id="RHEA-COMP:9587"/>
        <dbReference type="ChEBI" id="CHEBI:15378"/>
        <dbReference type="ChEBI" id="CHEBI:15444"/>
        <dbReference type="ChEBI" id="CHEBI:57498"/>
        <dbReference type="ChEBI" id="CHEBI:456216"/>
        <dbReference type="EC" id="2.4.1.21"/>
    </reaction>
</comment>
<evidence type="ECO:0000259" key="10">
    <source>
        <dbReference type="Pfam" id="PF08323"/>
    </source>
</evidence>
<gene>
    <name evidence="8 11" type="primary">glgA</name>
    <name evidence="11" type="ORF">HCT48_00500</name>
</gene>
<evidence type="ECO:0000256" key="1">
    <source>
        <dbReference type="ARBA" id="ARBA00001478"/>
    </source>
</evidence>
<dbReference type="GO" id="GO:0004373">
    <property type="term" value="F:alpha-1,4-glucan glucosyltransferase (UDP-glucose donor) activity"/>
    <property type="evidence" value="ECO:0007669"/>
    <property type="project" value="InterPro"/>
</dbReference>
<dbReference type="PANTHER" id="PTHR45825:SF11">
    <property type="entry name" value="ALPHA AMYLASE DOMAIN-CONTAINING PROTEIN"/>
    <property type="match status" value="1"/>
</dbReference>
<dbReference type="InterPro" id="IPR013534">
    <property type="entry name" value="Starch_synth_cat_dom"/>
</dbReference>
<evidence type="ECO:0000256" key="8">
    <source>
        <dbReference type="HAMAP-Rule" id="MF_00484"/>
    </source>
</evidence>